<dbReference type="Proteomes" id="UP000297777">
    <property type="component" value="Unassembled WGS sequence"/>
</dbReference>
<dbReference type="OrthoDB" id="3531244at2759"/>
<feature type="region of interest" description="Disordered" evidence="1">
    <location>
        <begin position="228"/>
        <end position="299"/>
    </location>
</feature>
<comment type="caution">
    <text evidence="2">The sequence shown here is derived from an EMBL/GenBank/DDBJ whole genome shotgun (WGS) entry which is preliminary data.</text>
</comment>
<gene>
    <name evidence="2" type="ORF">BTUL_0184g00190</name>
</gene>
<accession>A0A4Z1EE83</accession>
<evidence type="ECO:0000256" key="1">
    <source>
        <dbReference type="SAM" id="MobiDB-lite"/>
    </source>
</evidence>
<dbReference type="EMBL" id="PQXH01000184">
    <property type="protein sequence ID" value="TGO08972.1"/>
    <property type="molecule type" value="Genomic_DNA"/>
</dbReference>
<name>A0A4Z1EE83_9HELO</name>
<evidence type="ECO:0000313" key="2">
    <source>
        <dbReference type="EMBL" id="TGO08972.1"/>
    </source>
</evidence>
<protein>
    <submittedName>
        <fullName evidence="2">Uncharacterized protein</fullName>
    </submittedName>
</protein>
<keyword evidence="3" id="KW-1185">Reference proteome</keyword>
<sequence length="299" mass="34402">MKIYASTVSGHTSQSEEAKLWVYQSKNHFENARKGKSNRNSADWKTNKRGGKARYQPSFVEGDIFNFVYYDSNYEPRVDDEAILRMNPNSRNSEGWKGVSYFFEWKKEVSDWLMLNSGFMCNNDEVWLSSLTPSKSARKGFGKKFRPVKYTQEYADQDILLWQEAMQELKTQTADRKAAMKKEEDNIARFLSQRENAMLEEKRQAEINKEQAEKVQKATEVRRMLKTLNNEAEADARAGGKGMGKKQRGNKTSQRTGLGEGPRSQGNIHRREDQTIGTNQSSKGGRRGHSSKQVKDKRT</sequence>
<feature type="region of interest" description="Disordered" evidence="1">
    <location>
        <begin position="31"/>
        <end position="52"/>
    </location>
</feature>
<evidence type="ECO:0000313" key="3">
    <source>
        <dbReference type="Proteomes" id="UP000297777"/>
    </source>
</evidence>
<reference evidence="2 3" key="1">
    <citation type="submission" date="2017-12" db="EMBL/GenBank/DDBJ databases">
        <title>Comparative genomics of Botrytis spp.</title>
        <authorList>
            <person name="Valero-Jimenez C.A."/>
            <person name="Tapia P."/>
            <person name="Veloso J."/>
            <person name="Silva-Moreno E."/>
            <person name="Staats M."/>
            <person name="Valdes J.H."/>
            <person name="Van Kan J.A.L."/>
        </authorList>
    </citation>
    <scope>NUCLEOTIDE SEQUENCE [LARGE SCALE GENOMIC DNA]</scope>
    <source>
        <strain evidence="2 3">Bt9001</strain>
    </source>
</reference>
<organism evidence="2 3">
    <name type="scientific">Botrytis tulipae</name>
    <dbReference type="NCBI Taxonomy" id="87230"/>
    <lineage>
        <taxon>Eukaryota</taxon>
        <taxon>Fungi</taxon>
        <taxon>Dikarya</taxon>
        <taxon>Ascomycota</taxon>
        <taxon>Pezizomycotina</taxon>
        <taxon>Leotiomycetes</taxon>
        <taxon>Helotiales</taxon>
        <taxon>Sclerotiniaceae</taxon>
        <taxon>Botrytis</taxon>
    </lineage>
</organism>
<proteinExistence type="predicted"/>
<dbReference type="AlphaFoldDB" id="A0A4Z1EE83"/>